<reference evidence="1" key="1">
    <citation type="submission" date="2023-04" db="EMBL/GenBank/DDBJ databases">
        <title>Phytophthora fragariaefolia NBRC 109709.</title>
        <authorList>
            <person name="Ichikawa N."/>
            <person name="Sato H."/>
            <person name="Tonouchi N."/>
        </authorList>
    </citation>
    <scope>NUCLEOTIDE SEQUENCE</scope>
    <source>
        <strain evidence="1">NBRC 109709</strain>
    </source>
</reference>
<protein>
    <submittedName>
        <fullName evidence="1">Unnamed protein product</fullName>
    </submittedName>
</protein>
<keyword evidence="2" id="KW-1185">Reference proteome</keyword>
<dbReference type="EMBL" id="BSXT01001717">
    <property type="protein sequence ID" value="GMF44616.1"/>
    <property type="molecule type" value="Genomic_DNA"/>
</dbReference>
<comment type="caution">
    <text evidence="1">The sequence shown here is derived from an EMBL/GenBank/DDBJ whole genome shotgun (WGS) entry which is preliminary data.</text>
</comment>
<accession>A0A9W6XSY7</accession>
<dbReference type="Proteomes" id="UP001165121">
    <property type="component" value="Unassembled WGS sequence"/>
</dbReference>
<dbReference type="AlphaFoldDB" id="A0A9W6XSY7"/>
<organism evidence="1 2">
    <name type="scientific">Phytophthora fragariaefolia</name>
    <dbReference type="NCBI Taxonomy" id="1490495"/>
    <lineage>
        <taxon>Eukaryota</taxon>
        <taxon>Sar</taxon>
        <taxon>Stramenopiles</taxon>
        <taxon>Oomycota</taxon>
        <taxon>Peronosporomycetes</taxon>
        <taxon>Peronosporales</taxon>
        <taxon>Peronosporaceae</taxon>
        <taxon>Phytophthora</taxon>
    </lineage>
</organism>
<dbReference type="OrthoDB" id="98552at2759"/>
<evidence type="ECO:0000313" key="1">
    <source>
        <dbReference type="EMBL" id="GMF44616.1"/>
    </source>
</evidence>
<gene>
    <name evidence="1" type="ORF">Pfra01_001562300</name>
</gene>
<sequence>MLTKLTIQETLCSNRVFNADETAFETRKRSKTVVAIRGSRNVWTTESSTNFHLTIVACGSTSGFAVPPVFIVPGKTVQLDVLDTCSVPGVAITTTESGFMNSTLFETLPIVQAADNMQARLVCLPANATHPFQPLDVAVFGSFKAKLRGLLNSFAGDGGAVSLSKSMDLELAGLAWRTCNVSANVASGFRACGLYLPSLPRMTDRLSNFQRNGTSEDLTIAEWLRVKRTVQSNLQVLPVPRNKKCLGRKTATVAGKLLTQALLKQIEDADRSKTVYKRGPTAKTSNQHSKNHARARIRLNKSVCSIALHKWTSLRKPWCNL</sequence>
<proteinExistence type="predicted"/>
<name>A0A9W6XSY7_9STRA</name>
<evidence type="ECO:0000313" key="2">
    <source>
        <dbReference type="Proteomes" id="UP001165121"/>
    </source>
</evidence>